<sequence length="365" mass="39883">MGQVETPAEVAGAAYTGTLMSQAHKLKAELIRQTIEDLESWRNALEKEWTAAHPDLAGKPGVIVHDGFYQEPSQVGGAPTLTRIPEAEMEGYRNQIRNEYYEWVVPAFEQFREPDPDALNPMIDNMRQIESWFGGSQDEARPGSGSTQRSAIARIDSVRGDMEEWKGTFQINFLDNFVNPLQTVSHNMSGVAKGTHDGLELAKSVYVRQRLEVLKLLDTSIKAVQALNNARDPEAHTWATLIGISVGTILTAASGPVMWIGIALIVTSTISQGFTPDPAAQFEVSAPTAQEVALKVSQALGRISSKTAGDEHKVQTMFHQMWGELSTSRSASMSSNTEGPYVVPRPDISTAKAGDFNDNTLAPDR</sequence>
<accession>A0A8J4E2W4</accession>
<evidence type="ECO:0000256" key="1">
    <source>
        <dbReference type="SAM" id="MobiDB-lite"/>
    </source>
</evidence>
<gene>
    <name evidence="2" type="ORF">Vau01_049330</name>
</gene>
<dbReference type="AlphaFoldDB" id="A0A8J4E2W4"/>
<dbReference type="RefSeq" id="WP_203996738.1">
    <property type="nucleotide sequence ID" value="NZ_BOPG01000031.1"/>
</dbReference>
<evidence type="ECO:0000313" key="3">
    <source>
        <dbReference type="Proteomes" id="UP000612585"/>
    </source>
</evidence>
<evidence type="ECO:0000313" key="2">
    <source>
        <dbReference type="EMBL" id="GIJ57417.1"/>
    </source>
</evidence>
<proteinExistence type="predicted"/>
<organism evidence="2 3">
    <name type="scientific">Virgisporangium aurantiacum</name>
    <dbReference type="NCBI Taxonomy" id="175570"/>
    <lineage>
        <taxon>Bacteria</taxon>
        <taxon>Bacillati</taxon>
        <taxon>Actinomycetota</taxon>
        <taxon>Actinomycetes</taxon>
        <taxon>Micromonosporales</taxon>
        <taxon>Micromonosporaceae</taxon>
        <taxon>Virgisporangium</taxon>
    </lineage>
</organism>
<keyword evidence="3" id="KW-1185">Reference proteome</keyword>
<dbReference type="EMBL" id="BOPG01000031">
    <property type="protein sequence ID" value="GIJ57417.1"/>
    <property type="molecule type" value="Genomic_DNA"/>
</dbReference>
<protein>
    <submittedName>
        <fullName evidence="2">Uncharacterized protein</fullName>
    </submittedName>
</protein>
<name>A0A8J4E2W4_9ACTN</name>
<reference evidence="2" key="1">
    <citation type="submission" date="2021-01" db="EMBL/GenBank/DDBJ databases">
        <title>Whole genome shotgun sequence of Virgisporangium aurantiacum NBRC 16421.</title>
        <authorList>
            <person name="Komaki H."/>
            <person name="Tamura T."/>
        </authorList>
    </citation>
    <scope>NUCLEOTIDE SEQUENCE</scope>
    <source>
        <strain evidence="2">NBRC 16421</strain>
    </source>
</reference>
<dbReference type="Proteomes" id="UP000612585">
    <property type="component" value="Unassembled WGS sequence"/>
</dbReference>
<feature type="region of interest" description="Disordered" evidence="1">
    <location>
        <begin position="328"/>
        <end position="365"/>
    </location>
</feature>
<comment type="caution">
    <text evidence="2">The sequence shown here is derived from an EMBL/GenBank/DDBJ whole genome shotgun (WGS) entry which is preliminary data.</text>
</comment>